<dbReference type="SUPFAM" id="SSF51905">
    <property type="entry name" value="FAD/NAD(P)-binding domain"/>
    <property type="match status" value="1"/>
</dbReference>
<dbReference type="STRING" id="641025.SAMN05421507_12854"/>
<comment type="cofactor">
    <cofactor evidence="1">
        <name>FAD</name>
        <dbReference type="ChEBI" id="CHEBI:57692"/>
    </cofactor>
</comment>
<sequence length="404" mass="43376">MLSMKTSVDVTVVGAGPVGLLLACELALQGVRTTVLERLTAQADTIKAQMISGLTRQMLGMRGLGPAIDAASEEEADRLAWNPRRSTGHFAGLFKLDGLPLVMLSQQALERILEARALDLGVEIRRGVEVTDLGLGSEYVVGCDGGRSTVRRLAGFDFPGTGPTLTGYQAVVDLEGDLPHGWHRTPRGVHASGPLQGRVMLIEYDGPPATRDVTREALEAALRRVSGRDVRITHVHTATTWTDNTRQATTYRRDNVLLAGDAAHVHSPFGGQGLNLGLQDALNLGWKLATGDSALIDTYTAERHPVADRVLRNTLAQVALTRPDPRSRELHSLMSDLLDLPEVKARISAMVQGTDIRYETGCDHPLAGTFLPGLDLADGKGATTAVDGREAVVRPDGYIARVGR</sequence>
<feature type="domain" description="FAD-binding" evidence="4">
    <location>
        <begin position="8"/>
        <end position="314"/>
    </location>
</feature>
<dbReference type="PRINTS" id="PR00420">
    <property type="entry name" value="RNGMNOXGNASE"/>
</dbReference>
<keyword evidence="3" id="KW-0274">FAD</keyword>
<dbReference type="EMBL" id="FNIX01000028">
    <property type="protein sequence ID" value="SDP96731.1"/>
    <property type="molecule type" value="Genomic_DNA"/>
</dbReference>
<evidence type="ECO:0000313" key="5">
    <source>
        <dbReference type="EMBL" id="SDP96731.1"/>
    </source>
</evidence>
<name>A0A1H0X1B6_9PSEU</name>
<evidence type="ECO:0000256" key="1">
    <source>
        <dbReference type="ARBA" id="ARBA00001974"/>
    </source>
</evidence>
<protein>
    <submittedName>
        <fullName evidence="5">2-polyprenyl-6-methoxyphenol hydroxylase</fullName>
    </submittedName>
</protein>
<organism evidence="5 6">
    <name type="scientific">Lentzea jiangxiensis</name>
    <dbReference type="NCBI Taxonomy" id="641025"/>
    <lineage>
        <taxon>Bacteria</taxon>
        <taxon>Bacillati</taxon>
        <taxon>Actinomycetota</taxon>
        <taxon>Actinomycetes</taxon>
        <taxon>Pseudonocardiales</taxon>
        <taxon>Pseudonocardiaceae</taxon>
        <taxon>Lentzea</taxon>
    </lineage>
</organism>
<dbReference type="OrthoDB" id="4141215at2"/>
<dbReference type="InterPro" id="IPR002938">
    <property type="entry name" value="FAD-bd"/>
</dbReference>
<dbReference type="Proteomes" id="UP000199691">
    <property type="component" value="Unassembled WGS sequence"/>
</dbReference>
<dbReference type="Pfam" id="PF01494">
    <property type="entry name" value="FAD_binding_3"/>
    <property type="match status" value="1"/>
</dbReference>
<gene>
    <name evidence="5" type="ORF">SAMN05421507_12854</name>
</gene>
<dbReference type="Gene3D" id="3.30.70.2450">
    <property type="match status" value="1"/>
</dbReference>
<reference evidence="6" key="1">
    <citation type="submission" date="2016-10" db="EMBL/GenBank/DDBJ databases">
        <authorList>
            <person name="Varghese N."/>
            <person name="Submissions S."/>
        </authorList>
    </citation>
    <scope>NUCLEOTIDE SEQUENCE [LARGE SCALE GENOMIC DNA]</scope>
    <source>
        <strain evidence="6">CGMCC 4.6609</strain>
    </source>
</reference>
<evidence type="ECO:0000259" key="4">
    <source>
        <dbReference type="Pfam" id="PF01494"/>
    </source>
</evidence>
<dbReference type="GO" id="GO:0071949">
    <property type="term" value="F:FAD binding"/>
    <property type="evidence" value="ECO:0007669"/>
    <property type="project" value="InterPro"/>
</dbReference>
<evidence type="ECO:0000256" key="2">
    <source>
        <dbReference type="ARBA" id="ARBA00022630"/>
    </source>
</evidence>
<dbReference type="GO" id="GO:0016709">
    <property type="term" value="F:oxidoreductase activity, acting on paired donors, with incorporation or reduction of molecular oxygen, NAD(P)H as one donor, and incorporation of one atom of oxygen"/>
    <property type="evidence" value="ECO:0007669"/>
    <property type="project" value="UniProtKB-ARBA"/>
</dbReference>
<keyword evidence="2" id="KW-0285">Flavoprotein</keyword>
<accession>A0A1H0X1B6</accession>
<dbReference type="Gene3D" id="3.50.50.60">
    <property type="entry name" value="FAD/NAD(P)-binding domain"/>
    <property type="match status" value="2"/>
</dbReference>
<evidence type="ECO:0000313" key="6">
    <source>
        <dbReference type="Proteomes" id="UP000199691"/>
    </source>
</evidence>
<dbReference type="InterPro" id="IPR050641">
    <property type="entry name" value="RIFMO-like"/>
</dbReference>
<dbReference type="PANTHER" id="PTHR43004">
    <property type="entry name" value="TRK SYSTEM POTASSIUM UPTAKE PROTEIN"/>
    <property type="match status" value="1"/>
</dbReference>
<keyword evidence="6" id="KW-1185">Reference proteome</keyword>
<dbReference type="PROSITE" id="PS51257">
    <property type="entry name" value="PROKAR_LIPOPROTEIN"/>
    <property type="match status" value="1"/>
</dbReference>
<dbReference type="InterPro" id="IPR036188">
    <property type="entry name" value="FAD/NAD-bd_sf"/>
</dbReference>
<proteinExistence type="predicted"/>
<evidence type="ECO:0000256" key="3">
    <source>
        <dbReference type="ARBA" id="ARBA00022827"/>
    </source>
</evidence>
<dbReference type="PANTHER" id="PTHR43004:SF19">
    <property type="entry name" value="BINDING MONOOXYGENASE, PUTATIVE (JCVI)-RELATED"/>
    <property type="match status" value="1"/>
</dbReference>
<dbReference type="AlphaFoldDB" id="A0A1H0X1B6"/>